<comment type="caution">
    <text evidence="4">The sequence shown here is derived from an EMBL/GenBank/DDBJ whole genome shotgun (WGS) entry which is preliminary data.</text>
</comment>
<feature type="binding site" evidence="2">
    <location>
        <position position="60"/>
    </location>
    <ligand>
        <name>CoA</name>
        <dbReference type="ChEBI" id="CHEBI:57287"/>
    </ligand>
</feature>
<protein>
    <submittedName>
        <fullName evidence="4">Dihydrolipoamide acyltransferase</fullName>
    </submittedName>
</protein>
<feature type="domain" description="Fluoroacetyl-CoA-specific thioesterase-like" evidence="3">
    <location>
        <begin position="14"/>
        <end position="115"/>
    </location>
</feature>
<dbReference type="InterPro" id="IPR029069">
    <property type="entry name" value="HotDog_dom_sf"/>
</dbReference>
<dbReference type="RefSeq" id="WP_124794930.1">
    <property type="nucleotide sequence ID" value="NZ_RQYY01000001.1"/>
</dbReference>
<name>A0A3P1V653_9FUSO</name>
<proteinExistence type="predicted"/>
<feature type="active site" evidence="1">
    <location>
        <position position="67"/>
    </location>
</feature>
<dbReference type="Gene3D" id="3.10.129.10">
    <property type="entry name" value="Hotdog Thioesterase"/>
    <property type="match status" value="1"/>
</dbReference>
<dbReference type="SUPFAM" id="SSF54637">
    <property type="entry name" value="Thioesterase/thiol ester dehydrase-isomerase"/>
    <property type="match status" value="1"/>
</dbReference>
<keyword evidence="4" id="KW-0012">Acyltransferase</keyword>
<evidence type="ECO:0000256" key="2">
    <source>
        <dbReference type="PIRSR" id="PIRSR014972-2"/>
    </source>
</evidence>
<dbReference type="AlphaFoldDB" id="A0A3P1V653"/>
<dbReference type="EMBL" id="RQYY01000001">
    <property type="protein sequence ID" value="RRD28805.1"/>
    <property type="molecule type" value="Genomic_DNA"/>
</dbReference>
<dbReference type="PANTHER" id="PTHR36934:SF1">
    <property type="entry name" value="THIOESTERASE DOMAIN-CONTAINING PROTEIN"/>
    <property type="match status" value="1"/>
</dbReference>
<dbReference type="Pfam" id="PF22636">
    <property type="entry name" value="FlK"/>
    <property type="match status" value="1"/>
</dbReference>
<dbReference type="InterPro" id="IPR054485">
    <property type="entry name" value="FlK-like_dom"/>
</dbReference>
<reference evidence="4 5" key="1">
    <citation type="submission" date="2018-11" db="EMBL/GenBank/DDBJ databases">
        <title>Genomes From Bacteria Associated with the Canine Oral Cavity: a Test Case for Automated Genome-Based Taxonomic Assignment.</title>
        <authorList>
            <person name="Coil D.A."/>
            <person name="Jospin G."/>
            <person name="Darling A.E."/>
            <person name="Wallis C."/>
            <person name="Davis I.J."/>
            <person name="Harris S."/>
            <person name="Eisen J.A."/>
            <person name="Holcombe L.J."/>
            <person name="O'Flynn C."/>
        </authorList>
    </citation>
    <scope>NUCLEOTIDE SEQUENCE [LARGE SCALE GENOMIC DNA]</scope>
    <source>
        <strain evidence="4 5">OH4460_COT-188</strain>
    </source>
</reference>
<evidence type="ECO:0000313" key="5">
    <source>
        <dbReference type="Proteomes" id="UP000281534"/>
    </source>
</evidence>
<feature type="active site" evidence="1">
    <location>
        <position position="33"/>
    </location>
</feature>
<dbReference type="PIRSF" id="PIRSF014972">
    <property type="entry name" value="FlK"/>
    <property type="match status" value="1"/>
</dbReference>
<dbReference type="PANTHER" id="PTHR36934">
    <property type="entry name" value="BLR0278 PROTEIN"/>
    <property type="match status" value="1"/>
</dbReference>
<evidence type="ECO:0000313" key="4">
    <source>
        <dbReference type="EMBL" id="RRD28805.1"/>
    </source>
</evidence>
<feature type="binding site" evidence="2">
    <location>
        <position position="111"/>
    </location>
    <ligand>
        <name>substrate</name>
    </ligand>
</feature>
<evidence type="ECO:0000259" key="3">
    <source>
        <dbReference type="Pfam" id="PF22636"/>
    </source>
</evidence>
<organism evidence="4 5">
    <name type="scientific">Fusobacterium canifelinum</name>
    <dbReference type="NCBI Taxonomy" id="285729"/>
    <lineage>
        <taxon>Bacteria</taxon>
        <taxon>Fusobacteriati</taxon>
        <taxon>Fusobacteriota</taxon>
        <taxon>Fusobacteriia</taxon>
        <taxon>Fusobacteriales</taxon>
        <taxon>Fusobacteriaceae</taxon>
        <taxon>Fusobacterium</taxon>
    </lineage>
</organism>
<feature type="binding site" evidence="2">
    <location>
        <position position="60"/>
    </location>
    <ligand>
        <name>substrate</name>
    </ligand>
</feature>
<evidence type="ECO:0000256" key="1">
    <source>
        <dbReference type="PIRSR" id="PIRSR014972-1"/>
    </source>
</evidence>
<dbReference type="InterPro" id="IPR025540">
    <property type="entry name" value="FlK"/>
</dbReference>
<gene>
    <name evidence="4" type="ORF">EII27_01035</name>
</gene>
<feature type="active site" evidence="1">
    <location>
        <position position="41"/>
    </location>
</feature>
<dbReference type="OrthoDB" id="6902891at2"/>
<keyword evidence="4" id="KW-0808">Transferase</keyword>
<dbReference type="GO" id="GO:0016746">
    <property type="term" value="F:acyltransferase activity"/>
    <property type="evidence" value="ECO:0007669"/>
    <property type="project" value="UniProtKB-KW"/>
</dbReference>
<sequence length="128" mass="14055">MLEVGMKLEVEKLVTDNDTAAKAASGAVEVLATPFMIAWMEEASLHLAQKGLEDGLTTVGTEVNIKHLKGTLVGKTVKIVSILKEIDRKKLVFDVEVFEDGVVVGTGTHTRFIIDPVKFYEKLKNTKK</sequence>
<dbReference type="Proteomes" id="UP000281534">
    <property type="component" value="Unassembled WGS sequence"/>
</dbReference>
<accession>A0A3P1V653</accession>